<evidence type="ECO:0000313" key="2">
    <source>
        <dbReference type="Proteomes" id="UP000001192"/>
    </source>
</evidence>
<dbReference type="KEGG" id="bph:Bphy_4751"/>
<dbReference type="AlphaFoldDB" id="B2JRU1"/>
<dbReference type="EMBL" id="CP001044">
    <property type="protein sequence ID" value="ACC73860.1"/>
    <property type="molecule type" value="Genomic_DNA"/>
</dbReference>
<dbReference type="OrthoDB" id="9008810at2"/>
<evidence type="ECO:0000313" key="1">
    <source>
        <dbReference type="EMBL" id="ACC73860.1"/>
    </source>
</evidence>
<dbReference type="Proteomes" id="UP000001192">
    <property type="component" value="Chromosome 2"/>
</dbReference>
<proteinExistence type="predicted"/>
<dbReference type="RefSeq" id="WP_012404029.1">
    <property type="nucleotide sequence ID" value="NC_010623.1"/>
</dbReference>
<keyword evidence="2" id="KW-1185">Reference proteome</keyword>
<organism evidence="1 2">
    <name type="scientific">Paraburkholderia phymatum (strain DSM 17167 / CIP 108236 / LMG 21445 / STM815)</name>
    <name type="common">Burkholderia phymatum</name>
    <dbReference type="NCBI Taxonomy" id="391038"/>
    <lineage>
        <taxon>Bacteria</taxon>
        <taxon>Pseudomonadati</taxon>
        <taxon>Pseudomonadota</taxon>
        <taxon>Betaproteobacteria</taxon>
        <taxon>Burkholderiales</taxon>
        <taxon>Burkholderiaceae</taxon>
        <taxon>Paraburkholderia</taxon>
    </lineage>
</organism>
<gene>
    <name evidence="1" type="ordered locus">Bphy_4751</name>
</gene>
<dbReference type="HOGENOM" id="CLU_1700925_0_0_4"/>
<accession>B2JRU1</accession>
<protein>
    <submittedName>
        <fullName evidence="1">Uncharacterized protein</fullName>
    </submittedName>
</protein>
<name>B2JRU1_PARP8</name>
<reference evidence="2" key="1">
    <citation type="journal article" date="2014" name="Stand. Genomic Sci.">
        <title>Complete genome sequence of Burkholderia phymatum STM815(T), a broad host range and efficient nitrogen-fixing symbiont of Mimosa species.</title>
        <authorList>
            <person name="Moulin L."/>
            <person name="Klonowska A."/>
            <person name="Caroline B."/>
            <person name="Booth K."/>
            <person name="Vriezen J.A."/>
            <person name="Melkonian R."/>
            <person name="James E.K."/>
            <person name="Young J.P."/>
            <person name="Bena G."/>
            <person name="Hauser L."/>
            <person name="Land M."/>
            <person name="Kyrpides N."/>
            <person name="Bruce D."/>
            <person name="Chain P."/>
            <person name="Copeland A."/>
            <person name="Pitluck S."/>
            <person name="Woyke T."/>
            <person name="Lizotte-Waniewski M."/>
            <person name="Bristow J."/>
            <person name="Riley M."/>
        </authorList>
    </citation>
    <scope>NUCLEOTIDE SEQUENCE [LARGE SCALE GENOMIC DNA]</scope>
    <source>
        <strain evidence="2">DSM 17167 / CIP 108236 / LMG 21445 / STM815</strain>
    </source>
</reference>
<sequence length="154" mass="17259">MAPYPLVQFFRDLTLTLQIASDFCCQHSASHPGRLEDGQRTELLCHLVVEQLLSRAGTGKWLELGRVVECIQRWTQTKGLAPDWMEGARLGELSGPLASDLWQIRHLRSTTRISSLRDLQGMPDSGSPFVQRMFAVCEARLLAHGMVAARTVRT</sequence>